<protein>
    <submittedName>
        <fullName evidence="8">Uncharacterized protein</fullName>
    </submittedName>
</protein>
<dbReference type="Gene3D" id="1.10.10.60">
    <property type="entry name" value="Homeodomain-like"/>
    <property type="match status" value="3"/>
</dbReference>
<dbReference type="PANTHER" id="PTHR46621">
    <property type="entry name" value="SNRNA-ACTIVATING PROTEIN COMPLEX SUBUNIT 4"/>
    <property type="match status" value="1"/>
</dbReference>
<dbReference type="AlphaFoldDB" id="A0A6A7B075"/>
<evidence type="ECO:0000256" key="3">
    <source>
        <dbReference type="ARBA" id="ARBA00023163"/>
    </source>
</evidence>
<evidence type="ECO:0000256" key="2">
    <source>
        <dbReference type="ARBA" id="ARBA00023125"/>
    </source>
</evidence>
<feature type="domain" description="Myb-like" evidence="6">
    <location>
        <begin position="6"/>
        <end position="62"/>
    </location>
</feature>
<feature type="domain" description="Myb-like" evidence="6">
    <location>
        <begin position="66"/>
        <end position="112"/>
    </location>
</feature>
<dbReference type="InterPro" id="IPR001005">
    <property type="entry name" value="SANT/Myb"/>
</dbReference>
<dbReference type="PROSITE" id="PS51294">
    <property type="entry name" value="HTH_MYB"/>
    <property type="match status" value="3"/>
</dbReference>
<evidence type="ECO:0000259" key="6">
    <source>
        <dbReference type="PROSITE" id="PS50090"/>
    </source>
</evidence>
<evidence type="ECO:0000256" key="4">
    <source>
        <dbReference type="ARBA" id="ARBA00023242"/>
    </source>
</evidence>
<dbReference type="GO" id="GO:0001006">
    <property type="term" value="F:RNA polymerase III type 3 promoter sequence-specific DNA binding"/>
    <property type="evidence" value="ECO:0007669"/>
    <property type="project" value="TreeGrafter"/>
</dbReference>
<dbReference type="CDD" id="cd00167">
    <property type="entry name" value="SANT"/>
    <property type="match status" value="2"/>
</dbReference>
<sequence>MSDQQIEPRQRKSWTAGEDSCLYQEVKRLGIYNGSSNDWNAVAAKLPRRTNKDCRKRWLKICKLVNKGLWSGEEDERLLQAMEKHGQKWTEVARMVQTRHADQCAKRWQTVLCQSGERASAWTDQEDEGLLQAVDLFGQQWKLISEQYFQGKSAAVVRSRYADLTDSPLQSVTEGESTSPHSTTSPPAGRDSLNGIHEDMDFGLDPIALMPNFPSEGIASDILTSNMFPLTTMGDDNNQIFSANCILMRDKVKVSVAINGP</sequence>
<dbReference type="InterPro" id="IPR009057">
    <property type="entry name" value="Homeodomain-like_sf"/>
</dbReference>
<feature type="domain" description="HTH myb-type" evidence="7">
    <location>
        <begin position="6"/>
        <end position="60"/>
    </location>
</feature>
<name>A0A6A7B075_9PLEO</name>
<dbReference type="Proteomes" id="UP000799423">
    <property type="component" value="Unassembled WGS sequence"/>
</dbReference>
<dbReference type="GO" id="GO:0000978">
    <property type="term" value="F:RNA polymerase II cis-regulatory region sequence-specific DNA binding"/>
    <property type="evidence" value="ECO:0007669"/>
    <property type="project" value="TreeGrafter"/>
</dbReference>
<dbReference type="SMART" id="SM00717">
    <property type="entry name" value="SANT"/>
    <property type="match status" value="3"/>
</dbReference>
<evidence type="ECO:0000313" key="8">
    <source>
        <dbReference type="EMBL" id="KAF2847818.1"/>
    </source>
</evidence>
<dbReference type="InterPro" id="IPR017930">
    <property type="entry name" value="Myb_dom"/>
</dbReference>
<dbReference type="GO" id="GO:0042796">
    <property type="term" value="P:snRNA transcription by RNA polymerase III"/>
    <property type="evidence" value="ECO:0007669"/>
    <property type="project" value="TreeGrafter"/>
</dbReference>
<dbReference type="SUPFAM" id="SSF46689">
    <property type="entry name" value="Homeodomain-like"/>
    <property type="match status" value="2"/>
</dbReference>
<dbReference type="GO" id="GO:0019185">
    <property type="term" value="C:snRNA-activating protein complex"/>
    <property type="evidence" value="ECO:0007669"/>
    <property type="project" value="TreeGrafter"/>
</dbReference>
<dbReference type="OrthoDB" id="2143914at2759"/>
<keyword evidence="1" id="KW-0805">Transcription regulation</keyword>
<feature type="domain" description="Myb-like" evidence="6">
    <location>
        <begin position="114"/>
        <end position="165"/>
    </location>
</feature>
<keyword evidence="2" id="KW-0238">DNA-binding</keyword>
<keyword evidence="3" id="KW-0804">Transcription</keyword>
<feature type="compositionally biased region" description="Polar residues" evidence="5">
    <location>
        <begin position="167"/>
        <end position="176"/>
    </location>
</feature>
<dbReference type="GO" id="GO:0042795">
    <property type="term" value="P:snRNA transcription by RNA polymerase II"/>
    <property type="evidence" value="ECO:0007669"/>
    <property type="project" value="TreeGrafter"/>
</dbReference>
<feature type="compositionally biased region" description="Low complexity" evidence="5">
    <location>
        <begin position="177"/>
        <end position="187"/>
    </location>
</feature>
<dbReference type="PANTHER" id="PTHR46621:SF1">
    <property type="entry name" value="SNRNA-ACTIVATING PROTEIN COMPLEX SUBUNIT 4"/>
    <property type="match status" value="1"/>
</dbReference>
<keyword evidence="4" id="KW-0539">Nucleus</keyword>
<feature type="domain" description="HTH myb-type" evidence="7">
    <location>
        <begin position="65"/>
        <end position="116"/>
    </location>
</feature>
<dbReference type="Pfam" id="PF00249">
    <property type="entry name" value="Myb_DNA-binding"/>
    <property type="match status" value="3"/>
</dbReference>
<gene>
    <name evidence="8" type="ORF">T440DRAFT_537657</name>
</gene>
<keyword evidence="9" id="KW-1185">Reference proteome</keyword>
<dbReference type="InterPro" id="IPR051575">
    <property type="entry name" value="Myb-like_DNA-bd"/>
</dbReference>
<feature type="domain" description="HTH myb-type" evidence="7">
    <location>
        <begin position="121"/>
        <end position="169"/>
    </location>
</feature>
<proteinExistence type="predicted"/>
<organism evidence="8 9">
    <name type="scientific">Plenodomus tracheiphilus IPT5</name>
    <dbReference type="NCBI Taxonomy" id="1408161"/>
    <lineage>
        <taxon>Eukaryota</taxon>
        <taxon>Fungi</taxon>
        <taxon>Dikarya</taxon>
        <taxon>Ascomycota</taxon>
        <taxon>Pezizomycotina</taxon>
        <taxon>Dothideomycetes</taxon>
        <taxon>Pleosporomycetidae</taxon>
        <taxon>Pleosporales</taxon>
        <taxon>Pleosporineae</taxon>
        <taxon>Leptosphaeriaceae</taxon>
        <taxon>Plenodomus</taxon>
    </lineage>
</organism>
<dbReference type="EMBL" id="MU006322">
    <property type="protein sequence ID" value="KAF2847818.1"/>
    <property type="molecule type" value="Genomic_DNA"/>
</dbReference>
<evidence type="ECO:0000256" key="1">
    <source>
        <dbReference type="ARBA" id="ARBA00023015"/>
    </source>
</evidence>
<dbReference type="PROSITE" id="PS50090">
    <property type="entry name" value="MYB_LIKE"/>
    <property type="match status" value="3"/>
</dbReference>
<feature type="region of interest" description="Disordered" evidence="5">
    <location>
        <begin position="167"/>
        <end position="196"/>
    </location>
</feature>
<reference evidence="8" key="1">
    <citation type="submission" date="2020-01" db="EMBL/GenBank/DDBJ databases">
        <authorList>
            <consortium name="DOE Joint Genome Institute"/>
            <person name="Haridas S."/>
            <person name="Albert R."/>
            <person name="Binder M."/>
            <person name="Bloem J."/>
            <person name="Labutti K."/>
            <person name="Salamov A."/>
            <person name="Andreopoulos B."/>
            <person name="Baker S.E."/>
            <person name="Barry K."/>
            <person name="Bills G."/>
            <person name="Bluhm B.H."/>
            <person name="Cannon C."/>
            <person name="Castanera R."/>
            <person name="Culley D.E."/>
            <person name="Daum C."/>
            <person name="Ezra D."/>
            <person name="Gonzalez J.B."/>
            <person name="Henrissat B."/>
            <person name="Kuo A."/>
            <person name="Liang C."/>
            <person name="Lipzen A."/>
            <person name="Lutzoni F."/>
            <person name="Magnuson J."/>
            <person name="Mondo S."/>
            <person name="Nolan M."/>
            <person name="Ohm R."/>
            <person name="Pangilinan J."/>
            <person name="Park H.-J."/>
            <person name="Ramirez L."/>
            <person name="Alfaro M."/>
            <person name="Sun H."/>
            <person name="Tritt A."/>
            <person name="Yoshinaga Y."/>
            <person name="Zwiers L.-H."/>
            <person name="Turgeon B.G."/>
            <person name="Goodwin S.B."/>
            <person name="Spatafora J.W."/>
            <person name="Crous P.W."/>
            <person name="Grigoriev I.V."/>
        </authorList>
    </citation>
    <scope>NUCLEOTIDE SEQUENCE</scope>
    <source>
        <strain evidence="8">IPT5</strain>
    </source>
</reference>
<accession>A0A6A7B075</accession>
<evidence type="ECO:0000259" key="7">
    <source>
        <dbReference type="PROSITE" id="PS51294"/>
    </source>
</evidence>
<evidence type="ECO:0000256" key="5">
    <source>
        <dbReference type="SAM" id="MobiDB-lite"/>
    </source>
</evidence>
<evidence type="ECO:0000313" key="9">
    <source>
        <dbReference type="Proteomes" id="UP000799423"/>
    </source>
</evidence>